<dbReference type="EMBL" id="FNGA01000004">
    <property type="protein sequence ID" value="SDL39822.1"/>
    <property type="molecule type" value="Genomic_DNA"/>
</dbReference>
<dbReference type="AlphaFoldDB" id="A0A1G9JR55"/>
<name>A0A1G9JR55_9BACT</name>
<reference evidence="3" key="1">
    <citation type="submission" date="2016-10" db="EMBL/GenBank/DDBJ databases">
        <authorList>
            <person name="Varghese N."/>
            <person name="Submissions S."/>
        </authorList>
    </citation>
    <scope>NUCLEOTIDE SEQUENCE [LARGE SCALE GENOMIC DNA]</scope>
    <source>
        <strain evidence="3">DSM 16995</strain>
    </source>
</reference>
<dbReference type="STRING" id="246191.SAMN05660337_2912"/>
<dbReference type="GO" id="GO:0035438">
    <property type="term" value="F:cyclic-di-GMP binding"/>
    <property type="evidence" value="ECO:0007669"/>
    <property type="project" value="InterPro"/>
</dbReference>
<evidence type="ECO:0000313" key="3">
    <source>
        <dbReference type="Proteomes" id="UP000199053"/>
    </source>
</evidence>
<accession>A0A1G9JR55</accession>
<dbReference type="Pfam" id="PF07238">
    <property type="entry name" value="PilZ"/>
    <property type="match status" value="1"/>
</dbReference>
<protein>
    <submittedName>
        <fullName evidence="2">PilZ domain-containing protein</fullName>
    </submittedName>
</protein>
<dbReference type="SUPFAM" id="SSF141371">
    <property type="entry name" value="PilZ domain-like"/>
    <property type="match status" value="1"/>
</dbReference>
<gene>
    <name evidence="2" type="ORF">SAMN05660337_2912</name>
</gene>
<sequence>MLTDEKIPVIAFVDNPEHYQKSEVTNDLNIKYCASLDLFLNEVLEEKFAGLILDIQKVMKTPIYERNRIFSISAERPLIRTKIESNKAVFVDDPSNFKLCCREKTSSMTRINERVEVDIPILISSENDPAMANSFNGAIQNISESGCFINTDVDLFDQDFIYLRFDNLSNKLPIYAGIRWTKSTKDNLEGIGVKFITITEDQKSELLIKYIKPNLNPKMIAMLQAKQ</sequence>
<evidence type="ECO:0000259" key="1">
    <source>
        <dbReference type="Pfam" id="PF07238"/>
    </source>
</evidence>
<dbReference type="Gene3D" id="2.40.10.220">
    <property type="entry name" value="predicted glycosyltransferase like domains"/>
    <property type="match status" value="1"/>
</dbReference>
<feature type="domain" description="PilZ" evidence="1">
    <location>
        <begin position="110"/>
        <end position="206"/>
    </location>
</feature>
<keyword evidence="3" id="KW-1185">Reference proteome</keyword>
<dbReference type="RefSeq" id="WP_092162360.1">
    <property type="nucleotide sequence ID" value="NZ_FNGA01000004.1"/>
</dbReference>
<dbReference type="Proteomes" id="UP000199053">
    <property type="component" value="Unassembled WGS sequence"/>
</dbReference>
<dbReference type="OrthoDB" id="5453332at2"/>
<proteinExistence type="predicted"/>
<dbReference type="InterPro" id="IPR009875">
    <property type="entry name" value="PilZ_domain"/>
</dbReference>
<organism evidence="2 3">
    <name type="scientific">Maridesulfovibrio ferrireducens</name>
    <dbReference type="NCBI Taxonomy" id="246191"/>
    <lineage>
        <taxon>Bacteria</taxon>
        <taxon>Pseudomonadati</taxon>
        <taxon>Thermodesulfobacteriota</taxon>
        <taxon>Desulfovibrionia</taxon>
        <taxon>Desulfovibrionales</taxon>
        <taxon>Desulfovibrionaceae</taxon>
        <taxon>Maridesulfovibrio</taxon>
    </lineage>
</organism>
<evidence type="ECO:0000313" key="2">
    <source>
        <dbReference type="EMBL" id="SDL39822.1"/>
    </source>
</evidence>